<dbReference type="InterPro" id="IPR020593">
    <property type="entry name" value="G-glutamylP_reductase_CS"/>
</dbReference>
<comment type="caution">
    <text evidence="9">The sequence shown here is derived from an EMBL/GenBank/DDBJ whole genome shotgun (WGS) entry which is preliminary data.</text>
</comment>
<dbReference type="SUPFAM" id="SSF53720">
    <property type="entry name" value="ALDH-like"/>
    <property type="match status" value="1"/>
</dbReference>
<proteinExistence type="inferred from homology"/>
<dbReference type="Proteomes" id="UP000053171">
    <property type="component" value="Unassembled WGS sequence"/>
</dbReference>
<dbReference type="GO" id="GO:0050661">
    <property type="term" value="F:NADP binding"/>
    <property type="evidence" value="ECO:0007669"/>
    <property type="project" value="InterPro"/>
</dbReference>
<keyword evidence="10" id="KW-1185">Reference proteome</keyword>
<evidence type="ECO:0000256" key="6">
    <source>
        <dbReference type="ARBA" id="ARBA00049024"/>
    </source>
</evidence>
<dbReference type="InterPro" id="IPR016162">
    <property type="entry name" value="Ald_DH_N"/>
</dbReference>
<keyword evidence="7" id="KW-0963">Cytoplasm</keyword>
<keyword evidence="3 7" id="KW-0641">Proline biosynthesis</keyword>
<sequence>MTDTDRSTPSVPTVPREVQEAVEAMADDARAASRVLATAHRSHKDTALRRMAEGIDAGRSVILEANARDLARGREKGMAENLLDRLALDDARIDALIGALHELAGQTDPVGQIIDGQTLPNGLRVSRIRVPMGVVGAIYEARPNVTVDIAGLAVKSGNAAMLRGGSAAQETNTALVGILRDALDAAGFPMDAVQSVDEYGRDGATALMLARGRVDVLVPRGGRGLIQSVVANARVPVIETGEGNVHIYLGASAPEQMAVDLVVDSKTDKPSACNSAETLLIQEGAPAAEAVLRGLLEAGVRLHADEAAARLAGGLSEQVLAAQDGDWADESLALEMSVRVVLDMEEALRHIQRHSTGHTELIITNDLAEADEFVSRVDAATVMVNSSTRFTDGGQLGLGAEVGISTQKLHARGPMGMTELTTSKWVVRGQGQTRG</sequence>
<dbReference type="GO" id="GO:0005737">
    <property type="term" value="C:cytoplasm"/>
    <property type="evidence" value="ECO:0007669"/>
    <property type="project" value="UniProtKB-SubCell"/>
</dbReference>
<gene>
    <name evidence="7" type="primary">proA</name>
    <name evidence="9" type="ORF">AN277_0206730</name>
</gene>
<dbReference type="NCBIfam" id="NF001221">
    <property type="entry name" value="PRK00197.1"/>
    <property type="match status" value="1"/>
</dbReference>
<evidence type="ECO:0000256" key="4">
    <source>
        <dbReference type="ARBA" id="ARBA00022857"/>
    </source>
</evidence>
<organism evidence="9 10">
    <name type="scientific">Rothia kristinae</name>
    <dbReference type="NCBI Taxonomy" id="37923"/>
    <lineage>
        <taxon>Bacteria</taxon>
        <taxon>Bacillati</taxon>
        <taxon>Actinomycetota</taxon>
        <taxon>Actinomycetes</taxon>
        <taxon>Micrococcales</taxon>
        <taxon>Micrococcaceae</taxon>
        <taxon>Rothia</taxon>
    </lineage>
</organism>
<dbReference type="NCBIfam" id="TIGR00407">
    <property type="entry name" value="proA"/>
    <property type="match status" value="1"/>
</dbReference>
<keyword evidence="5 7" id="KW-0560">Oxidoreductase</keyword>
<comment type="pathway">
    <text evidence="1 7">Amino-acid biosynthesis; L-proline biosynthesis; L-glutamate 5-semialdehyde from L-glutamate: step 2/2.</text>
</comment>
<feature type="domain" description="Aldehyde dehydrogenase" evidence="8">
    <location>
        <begin position="13"/>
        <end position="293"/>
    </location>
</feature>
<name>A0A199NT19_9MICC</name>
<dbReference type="AlphaFoldDB" id="A0A199NT19"/>
<keyword evidence="4 7" id="KW-0521">NADP</keyword>
<evidence type="ECO:0000256" key="1">
    <source>
        <dbReference type="ARBA" id="ARBA00004985"/>
    </source>
</evidence>
<dbReference type="EC" id="1.2.1.41" evidence="7"/>
<reference evidence="9" key="1">
    <citation type="submission" date="2016-06" db="EMBL/GenBank/DDBJ databases">
        <title>Identification of putative biosynthetic pathways for the production of bioactive secondary metabolites by the marine actinomycete Kocuria kristinae RUTW2-3.</title>
        <authorList>
            <person name="Waterworth S.C."/>
            <person name="Walmsley T.A."/>
            <person name="Matongo T."/>
            <person name="Davies-Coleman M.T."/>
            <person name="Dorrington R.A."/>
        </authorList>
    </citation>
    <scope>NUCLEOTIDE SEQUENCE [LARGE SCALE GENOMIC DNA]</scope>
    <source>
        <strain evidence="9">RUTW2-3</strain>
    </source>
</reference>
<dbReference type="InterPro" id="IPR016163">
    <property type="entry name" value="Ald_DH_C"/>
</dbReference>
<dbReference type="InterPro" id="IPR016161">
    <property type="entry name" value="Ald_DH/histidinol_DH"/>
</dbReference>
<dbReference type="EMBL" id="LJBJ02000012">
    <property type="protein sequence ID" value="OAX51748.1"/>
    <property type="molecule type" value="Genomic_DNA"/>
</dbReference>
<dbReference type="HAMAP" id="MF_00412">
    <property type="entry name" value="ProA"/>
    <property type="match status" value="1"/>
</dbReference>
<evidence type="ECO:0000256" key="3">
    <source>
        <dbReference type="ARBA" id="ARBA00022650"/>
    </source>
</evidence>
<comment type="similarity">
    <text evidence="7">Belongs to the gamma-glutamyl phosphate reductase family.</text>
</comment>
<dbReference type="UniPathway" id="UPA00098">
    <property type="reaction ID" value="UER00360"/>
</dbReference>
<evidence type="ECO:0000256" key="2">
    <source>
        <dbReference type="ARBA" id="ARBA00022605"/>
    </source>
</evidence>
<evidence type="ECO:0000256" key="5">
    <source>
        <dbReference type="ARBA" id="ARBA00023002"/>
    </source>
</evidence>
<dbReference type="InterPro" id="IPR000965">
    <property type="entry name" value="GPR_dom"/>
</dbReference>
<keyword evidence="2 7" id="KW-0028">Amino-acid biosynthesis</keyword>
<dbReference type="PROSITE" id="PS01223">
    <property type="entry name" value="PROA"/>
    <property type="match status" value="1"/>
</dbReference>
<accession>A0A199NT19</accession>
<dbReference type="GO" id="GO:0004350">
    <property type="term" value="F:glutamate-5-semialdehyde dehydrogenase activity"/>
    <property type="evidence" value="ECO:0007669"/>
    <property type="project" value="UniProtKB-UniRule"/>
</dbReference>
<dbReference type="RefSeq" id="WP_064725473.1">
    <property type="nucleotide sequence ID" value="NZ_JBEYYV010000040.1"/>
</dbReference>
<protein>
    <recommendedName>
        <fullName evidence="7">Gamma-glutamyl phosphate reductase</fullName>
        <shortName evidence="7">GPR</shortName>
        <ecNumber evidence="7">1.2.1.41</ecNumber>
    </recommendedName>
    <alternativeName>
        <fullName evidence="7">Glutamate-5-semialdehyde dehydrogenase</fullName>
    </alternativeName>
    <alternativeName>
        <fullName evidence="7">Glutamyl-gamma-semialdehyde dehydrogenase</fullName>
        <shortName evidence="7">GSA dehydrogenase</shortName>
    </alternativeName>
</protein>
<dbReference type="Gene3D" id="3.40.605.10">
    <property type="entry name" value="Aldehyde Dehydrogenase, Chain A, domain 1"/>
    <property type="match status" value="1"/>
</dbReference>
<dbReference type="GO" id="GO:0055129">
    <property type="term" value="P:L-proline biosynthetic process"/>
    <property type="evidence" value="ECO:0007669"/>
    <property type="project" value="UniProtKB-UniRule"/>
</dbReference>
<dbReference type="InterPro" id="IPR015590">
    <property type="entry name" value="Aldehyde_DH_dom"/>
</dbReference>
<evidence type="ECO:0000313" key="10">
    <source>
        <dbReference type="Proteomes" id="UP000053171"/>
    </source>
</evidence>
<dbReference type="InterPro" id="IPR012134">
    <property type="entry name" value="Glu-5-SA_DH"/>
</dbReference>
<dbReference type="Pfam" id="PF00171">
    <property type="entry name" value="Aldedh"/>
    <property type="match status" value="1"/>
</dbReference>
<evidence type="ECO:0000259" key="8">
    <source>
        <dbReference type="Pfam" id="PF00171"/>
    </source>
</evidence>
<dbReference type="PANTHER" id="PTHR11063:SF8">
    <property type="entry name" value="DELTA-1-PYRROLINE-5-CARBOXYLATE SYNTHASE"/>
    <property type="match status" value="1"/>
</dbReference>
<comment type="function">
    <text evidence="7">Catalyzes the NADPH-dependent reduction of L-glutamate 5-phosphate into L-glutamate 5-semialdehyde and phosphate. The product spontaneously undergoes cyclization to form 1-pyrroline-5-carboxylate.</text>
</comment>
<dbReference type="CDD" id="cd07079">
    <property type="entry name" value="ALDH_F18-19_ProA-GPR"/>
    <property type="match status" value="1"/>
</dbReference>
<dbReference type="Gene3D" id="3.40.309.10">
    <property type="entry name" value="Aldehyde Dehydrogenase, Chain A, domain 2"/>
    <property type="match status" value="1"/>
</dbReference>
<comment type="subcellular location">
    <subcellularLocation>
        <location evidence="7">Cytoplasm</location>
    </subcellularLocation>
</comment>
<evidence type="ECO:0000313" key="9">
    <source>
        <dbReference type="EMBL" id="OAX51748.1"/>
    </source>
</evidence>
<comment type="catalytic activity">
    <reaction evidence="6 7">
        <text>L-glutamate 5-semialdehyde + phosphate + NADP(+) = L-glutamyl 5-phosphate + NADPH + H(+)</text>
        <dbReference type="Rhea" id="RHEA:19541"/>
        <dbReference type="ChEBI" id="CHEBI:15378"/>
        <dbReference type="ChEBI" id="CHEBI:43474"/>
        <dbReference type="ChEBI" id="CHEBI:57783"/>
        <dbReference type="ChEBI" id="CHEBI:58066"/>
        <dbReference type="ChEBI" id="CHEBI:58274"/>
        <dbReference type="ChEBI" id="CHEBI:58349"/>
        <dbReference type="EC" id="1.2.1.41"/>
    </reaction>
</comment>
<dbReference type="PIRSF" id="PIRSF000151">
    <property type="entry name" value="GPR"/>
    <property type="match status" value="1"/>
</dbReference>
<evidence type="ECO:0000256" key="7">
    <source>
        <dbReference type="HAMAP-Rule" id="MF_00412"/>
    </source>
</evidence>
<dbReference type="PANTHER" id="PTHR11063">
    <property type="entry name" value="GLUTAMATE SEMIALDEHYDE DEHYDROGENASE"/>
    <property type="match status" value="1"/>
</dbReference>